<evidence type="ECO:0000256" key="12">
    <source>
        <dbReference type="SAM" id="Phobius"/>
    </source>
</evidence>
<keyword evidence="17" id="KW-1185">Reference proteome</keyword>
<feature type="domain" description="Methyl-accepting transducer" evidence="13">
    <location>
        <begin position="270"/>
        <end position="506"/>
    </location>
</feature>
<comment type="subcellular location">
    <subcellularLocation>
        <location evidence="1">Cell inner membrane</location>
        <topology evidence="1">Multi-pass membrane protein</topology>
    </subcellularLocation>
</comment>
<dbReference type="InterPro" id="IPR004090">
    <property type="entry name" value="Chemotax_Me-accpt_rcpt"/>
</dbReference>
<dbReference type="InterPro" id="IPR004089">
    <property type="entry name" value="MCPsignal_dom"/>
</dbReference>
<keyword evidence="8 12" id="KW-0472">Membrane</keyword>
<dbReference type="GO" id="GO:0005886">
    <property type="term" value="C:plasma membrane"/>
    <property type="evidence" value="ECO:0007669"/>
    <property type="project" value="UniProtKB-SubCell"/>
</dbReference>
<dbReference type="PANTHER" id="PTHR32089:SF39">
    <property type="entry name" value="METHYL-ACCEPTING CHEMOTAXIS PROTEIN HLYB"/>
    <property type="match status" value="1"/>
</dbReference>
<proteinExistence type="inferred from homology"/>
<evidence type="ECO:0000256" key="11">
    <source>
        <dbReference type="PROSITE-ProRule" id="PRU00284"/>
    </source>
</evidence>
<dbReference type="Proteomes" id="UP001147830">
    <property type="component" value="Unassembled WGS sequence"/>
</dbReference>
<name>A0A9X2WHZ9_9GAMM</name>
<feature type="domain" description="HAMP" evidence="15">
    <location>
        <begin position="211"/>
        <end position="265"/>
    </location>
</feature>
<evidence type="ECO:0000259" key="13">
    <source>
        <dbReference type="PROSITE" id="PS50111"/>
    </source>
</evidence>
<dbReference type="SUPFAM" id="SSF58104">
    <property type="entry name" value="Methyl-accepting chemotaxis protein (MCP) signaling domain"/>
    <property type="match status" value="1"/>
</dbReference>
<dbReference type="PANTHER" id="PTHR32089">
    <property type="entry name" value="METHYL-ACCEPTING CHEMOTAXIS PROTEIN MCPB"/>
    <property type="match status" value="1"/>
</dbReference>
<reference evidence="16" key="1">
    <citation type="journal article" date="2022" name="Front. Microbiol.">
        <title>Genome-based taxonomic rearrangement of Oceanobacter-related bacteria including the description of Thalassolituus hydrocarbonoclasticus sp. nov. and Thalassolituus pacificus sp. nov. and emended description of the genus Thalassolituus.</title>
        <authorList>
            <person name="Dong C."/>
            <person name="Wei L."/>
            <person name="Wang J."/>
            <person name="Lai Q."/>
            <person name="Huang Z."/>
            <person name="Shao Z."/>
        </authorList>
    </citation>
    <scope>NUCLEOTIDE SEQUENCE</scope>
    <source>
        <strain evidence="16">59MF3M-4</strain>
    </source>
</reference>
<gene>
    <name evidence="16" type="ORF">NYR02_15765</name>
</gene>
<evidence type="ECO:0000256" key="2">
    <source>
        <dbReference type="ARBA" id="ARBA00022475"/>
    </source>
</evidence>
<evidence type="ECO:0000256" key="9">
    <source>
        <dbReference type="ARBA" id="ARBA00023224"/>
    </source>
</evidence>
<evidence type="ECO:0000256" key="7">
    <source>
        <dbReference type="ARBA" id="ARBA00022989"/>
    </source>
</evidence>
<evidence type="ECO:0000313" key="17">
    <source>
        <dbReference type="Proteomes" id="UP001147830"/>
    </source>
</evidence>
<dbReference type="CDD" id="cd11386">
    <property type="entry name" value="MCP_signal"/>
    <property type="match status" value="1"/>
</dbReference>
<sequence>MKWSDLGLAKKLMLPIAVLGSLLAALSVIQISNLNSITAEYSHINEEYLPAVELTLNADRDLYQAQIAERSIALGLSAETYTKMHAENLDQVATRLKKISTLHVSQEAKDLAQSFLTAFNVWRPKSEKMVQQAVSGGITIGQATEMSTGSLEKEFETIRETLNVLGEKLGEEAKSLQVSAEHTKSAALRSILILVGVALLIALLVAVYFPRLITRPVNELARVLGQMADGKGDLSKRMPDLGRDEIGLLSHNFNRFLSGMQQMIGTIQQVSVDVATTTNTLKKNAGDSQRISGEYAGSMELVATANHEMGLAIQEVSSNTQQVSEEAKAADKSAREVSAQFRQAMEEIQALANNVDNSGAVIQELVAETTNIASVLDVIKGIAEQTNLLALNAAIEAARAGEQGRGFAVVADEVRTLASKTQQSTGDINVMIEKLRSGVDRAVNSMNESQAKAVSTVEYASKSEGNIRQISGSLLSISDRILQVASAIEEQTSVINNINENLSNAKHLSDQGMQSASSIRQAVDGLNHQASSLRDEVSSFTL</sequence>
<dbReference type="SMART" id="SM00283">
    <property type="entry name" value="MA"/>
    <property type="match status" value="1"/>
</dbReference>
<evidence type="ECO:0000259" key="15">
    <source>
        <dbReference type="PROSITE" id="PS50885"/>
    </source>
</evidence>
<dbReference type="PRINTS" id="PR00260">
    <property type="entry name" value="CHEMTRNSDUCR"/>
</dbReference>
<dbReference type="Pfam" id="PF12729">
    <property type="entry name" value="4HB_MCP_1"/>
    <property type="match status" value="1"/>
</dbReference>
<evidence type="ECO:0000313" key="16">
    <source>
        <dbReference type="EMBL" id="MCT7360479.1"/>
    </source>
</evidence>
<dbReference type="RefSeq" id="WP_260977311.1">
    <property type="nucleotide sequence ID" value="NZ_JAOANI010000028.1"/>
</dbReference>
<feature type="domain" description="T-SNARE coiled-coil homology" evidence="14">
    <location>
        <begin position="457"/>
        <end position="519"/>
    </location>
</feature>
<evidence type="ECO:0000256" key="6">
    <source>
        <dbReference type="ARBA" id="ARBA00022692"/>
    </source>
</evidence>
<evidence type="ECO:0000256" key="5">
    <source>
        <dbReference type="ARBA" id="ARBA00022519"/>
    </source>
</evidence>
<organism evidence="16 17">
    <name type="scientific">Thalassolituus pacificus</name>
    <dbReference type="NCBI Taxonomy" id="2975440"/>
    <lineage>
        <taxon>Bacteria</taxon>
        <taxon>Pseudomonadati</taxon>
        <taxon>Pseudomonadota</taxon>
        <taxon>Gammaproteobacteria</taxon>
        <taxon>Oceanospirillales</taxon>
        <taxon>Oceanospirillaceae</taxon>
        <taxon>Thalassolituus</taxon>
    </lineage>
</organism>
<dbReference type="GO" id="GO:0004888">
    <property type="term" value="F:transmembrane signaling receptor activity"/>
    <property type="evidence" value="ECO:0007669"/>
    <property type="project" value="InterPro"/>
</dbReference>
<protein>
    <submittedName>
        <fullName evidence="16">Methyl-accepting chemotaxis protein</fullName>
    </submittedName>
</protein>
<evidence type="ECO:0000256" key="1">
    <source>
        <dbReference type="ARBA" id="ARBA00004429"/>
    </source>
</evidence>
<reference evidence="16" key="2">
    <citation type="submission" date="2022-08" db="EMBL/GenBank/DDBJ databases">
        <authorList>
            <person name="Dong C."/>
        </authorList>
    </citation>
    <scope>NUCLEOTIDE SEQUENCE</scope>
    <source>
        <strain evidence="16">59MF3M-4</strain>
    </source>
</reference>
<keyword evidence="4" id="KW-0145">Chemotaxis</keyword>
<keyword evidence="2" id="KW-1003">Cell membrane</keyword>
<dbReference type="Gene3D" id="1.10.287.950">
    <property type="entry name" value="Methyl-accepting chemotaxis protein"/>
    <property type="match status" value="1"/>
</dbReference>
<evidence type="ECO:0000256" key="10">
    <source>
        <dbReference type="ARBA" id="ARBA00029447"/>
    </source>
</evidence>
<dbReference type="GO" id="GO:0007165">
    <property type="term" value="P:signal transduction"/>
    <property type="evidence" value="ECO:0007669"/>
    <property type="project" value="UniProtKB-KW"/>
</dbReference>
<dbReference type="EMBL" id="JAOANI010000028">
    <property type="protein sequence ID" value="MCT7360479.1"/>
    <property type="molecule type" value="Genomic_DNA"/>
</dbReference>
<keyword evidence="3" id="KW-0488">Methylation</keyword>
<dbReference type="GO" id="GO:0006935">
    <property type="term" value="P:chemotaxis"/>
    <property type="evidence" value="ECO:0007669"/>
    <property type="project" value="UniProtKB-KW"/>
</dbReference>
<evidence type="ECO:0000256" key="3">
    <source>
        <dbReference type="ARBA" id="ARBA00022481"/>
    </source>
</evidence>
<accession>A0A9X2WHZ9</accession>
<dbReference type="CDD" id="cd06225">
    <property type="entry name" value="HAMP"/>
    <property type="match status" value="1"/>
</dbReference>
<keyword evidence="9 11" id="KW-0807">Transducer</keyword>
<dbReference type="InterPro" id="IPR024478">
    <property type="entry name" value="HlyB_4HB_MCP"/>
</dbReference>
<dbReference type="Gene3D" id="6.10.340.10">
    <property type="match status" value="1"/>
</dbReference>
<feature type="transmembrane region" description="Helical" evidence="12">
    <location>
        <begin position="12"/>
        <end position="31"/>
    </location>
</feature>
<comment type="similarity">
    <text evidence="10">Belongs to the methyl-accepting chemotaxis (MCP) protein family.</text>
</comment>
<dbReference type="PROSITE" id="PS50192">
    <property type="entry name" value="T_SNARE"/>
    <property type="match status" value="1"/>
</dbReference>
<evidence type="ECO:0000259" key="14">
    <source>
        <dbReference type="PROSITE" id="PS50192"/>
    </source>
</evidence>
<feature type="transmembrane region" description="Helical" evidence="12">
    <location>
        <begin position="191"/>
        <end position="209"/>
    </location>
</feature>
<keyword evidence="7 12" id="KW-1133">Transmembrane helix</keyword>
<keyword evidence="5" id="KW-0997">Cell inner membrane</keyword>
<dbReference type="FunFam" id="1.10.287.950:FF:000001">
    <property type="entry name" value="Methyl-accepting chemotaxis sensory transducer"/>
    <property type="match status" value="1"/>
</dbReference>
<dbReference type="AlphaFoldDB" id="A0A9X2WHZ9"/>
<dbReference type="PROSITE" id="PS50885">
    <property type="entry name" value="HAMP"/>
    <property type="match status" value="1"/>
</dbReference>
<dbReference type="SMART" id="SM00304">
    <property type="entry name" value="HAMP"/>
    <property type="match status" value="1"/>
</dbReference>
<keyword evidence="6 12" id="KW-0812">Transmembrane</keyword>
<dbReference type="PROSITE" id="PS50111">
    <property type="entry name" value="CHEMOTAXIS_TRANSDUC_2"/>
    <property type="match status" value="1"/>
</dbReference>
<dbReference type="InterPro" id="IPR003660">
    <property type="entry name" value="HAMP_dom"/>
</dbReference>
<dbReference type="Pfam" id="PF00015">
    <property type="entry name" value="MCPsignal"/>
    <property type="match status" value="1"/>
</dbReference>
<dbReference type="InterPro" id="IPR000727">
    <property type="entry name" value="T_SNARE_dom"/>
</dbReference>
<evidence type="ECO:0000256" key="8">
    <source>
        <dbReference type="ARBA" id="ARBA00023136"/>
    </source>
</evidence>
<comment type="caution">
    <text evidence="16">The sequence shown here is derived from an EMBL/GenBank/DDBJ whole genome shotgun (WGS) entry which is preliminary data.</text>
</comment>
<dbReference type="Pfam" id="PF00672">
    <property type="entry name" value="HAMP"/>
    <property type="match status" value="1"/>
</dbReference>
<evidence type="ECO:0000256" key="4">
    <source>
        <dbReference type="ARBA" id="ARBA00022500"/>
    </source>
</evidence>